<dbReference type="EMBL" id="CAESAQ020000076">
    <property type="protein sequence ID" value="CAB5502495.1"/>
    <property type="molecule type" value="Genomic_DNA"/>
</dbReference>
<protein>
    <submittedName>
        <fullName evidence="1">Uncharacterized protein</fullName>
    </submittedName>
</protein>
<evidence type="ECO:0000313" key="1">
    <source>
        <dbReference type="EMBL" id="CAB5502495.1"/>
    </source>
</evidence>
<gene>
    <name evidence="1" type="ORF">THERMOS_1614</name>
</gene>
<dbReference type="AlphaFoldDB" id="A0A8H8XD56"/>
<organism evidence="1 2">
    <name type="scientific">Bathymodiolus thermophilus thioautotrophic gill symbiont</name>
    <dbReference type="NCBI Taxonomy" id="2360"/>
    <lineage>
        <taxon>Bacteria</taxon>
        <taxon>Pseudomonadati</taxon>
        <taxon>Pseudomonadota</taxon>
        <taxon>Gammaproteobacteria</taxon>
        <taxon>sulfur-oxidizing symbionts</taxon>
    </lineage>
</organism>
<dbReference type="Proteomes" id="UP000643672">
    <property type="component" value="Unassembled WGS sequence"/>
</dbReference>
<keyword evidence="2" id="KW-1185">Reference proteome</keyword>
<sequence>MIKNTGNYTYLKSLRNPVFLQFKESLFTLIIINPKPKQKEPPKQRLLLFIG</sequence>
<name>A0A8H8XD56_9GAMM</name>
<reference evidence="1 2" key="1">
    <citation type="submission" date="2020-05" db="EMBL/GenBank/DDBJ databases">
        <authorList>
            <person name="Petersen J."/>
            <person name="Sayavedra L."/>
        </authorList>
    </citation>
    <scope>NUCLEOTIDE SEQUENCE [LARGE SCALE GENOMIC DNA]</scope>
    <source>
        <strain evidence="1">B thermophilus SOXS</strain>
    </source>
</reference>
<evidence type="ECO:0000313" key="2">
    <source>
        <dbReference type="Proteomes" id="UP000643672"/>
    </source>
</evidence>
<comment type="caution">
    <text evidence="1">The sequence shown here is derived from an EMBL/GenBank/DDBJ whole genome shotgun (WGS) entry which is preliminary data.</text>
</comment>
<proteinExistence type="predicted"/>
<accession>A0A8H8XD56</accession>